<accession>A0A1F7IDC0</accession>
<dbReference type="AlphaFoldDB" id="A0A1F7IDC0"/>
<evidence type="ECO:0000313" key="1">
    <source>
        <dbReference type="EMBL" id="OGK41340.1"/>
    </source>
</evidence>
<protein>
    <recommendedName>
        <fullName evidence="3">DUF3800 domain-containing protein</fullName>
    </recommendedName>
</protein>
<name>A0A1F7IDC0_9BACT</name>
<gene>
    <name evidence="1" type="ORF">A3A74_03330</name>
</gene>
<dbReference type="InterPro" id="IPR024524">
    <property type="entry name" value="DUF3800"/>
</dbReference>
<reference evidence="1 2" key="1">
    <citation type="journal article" date="2016" name="Nat. Commun.">
        <title>Thousands of microbial genomes shed light on interconnected biogeochemical processes in an aquifer system.</title>
        <authorList>
            <person name="Anantharaman K."/>
            <person name="Brown C.T."/>
            <person name="Hug L.A."/>
            <person name="Sharon I."/>
            <person name="Castelle C.J."/>
            <person name="Probst A.J."/>
            <person name="Thomas B.C."/>
            <person name="Singh A."/>
            <person name="Wilkins M.J."/>
            <person name="Karaoz U."/>
            <person name="Brodie E.L."/>
            <person name="Williams K.H."/>
            <person name="Hubbard S.S."/>
            <person name="Banfield J.F."/>
        </authorList>
    </citation>
    <scope>NUCLEOTIDE SEQUENCE [LARGE SCALE GENOMIC DNA]</scope>
</reference>
<proteinExistence type="predicted"/>
<organism evidence="1 2">
    <name type="scientific">Candidatus Roizmanbacteria bacterium RIFCSPLOWO2_01_FULL_35_13</name>
    <dbReference type="NCBI Taxonomy" id="1802055"/>
    <lineage>
        <taxon>Bacteria</taxon>
        <taxon>Candidatus Roizmaniibacteriota</taxon>
    </lineage>
</organism>
<dbReference type="Pfam" id="PF12686">
    <property type="entry name" value="DUF3800"/>
    <property type="match status" value="1"/>
</dbReference>
<sequence>MKTYILSLDESGMADPKTYKYSPYFIVSGCITDVETNADFRIHLSQVKFSTWKENWPDIHLRSQDIAKGKGYFKELYTYDKDKNIKSPSDKMGNFCRDLNKFFRRDYLYLLSCLIDKEKAFVSKNVELPKGRRKMKYLWDQKLMYSLSYRYILQNFLRFLVVRNAYGKITAESSTDQQDIILYKEFFNLQTNGIEESDISHKETKKRLSLLSFVTKHNKDPEEEIADIMGFAARLKFQLSNKKTKIENLGDYDKMILSSFEKNLLDLGNIKNDSRIKKIASQIKPFVIIPS</sequence>
<dbReference type="EMBL" id="MGAF01000019">
    <property type="protein sequence ID" value="OGK41340.1"/>
    <property type="molecule type" value="Genomic_DNA"/>
</dbReference>
<comment type="caution">
    <text evidence="1">The sequence shown here is derived from an EMBL/GenBank/DDBJ whole genome shotgun (WGS) entry which is preliminary data.</text>
</comment>
<dbReference type="Proteomes" id="UP000179270">
    <property type="component" value="Unassembled WGS sequence"/>
</dbReference>
<evidence type="ECO:0008006" key="3">
    <source>
        <dbReference type="Google" id="ProtNLM"/>
    </source>
</evidence>
<evidence type="ECO:0000313" key="2">
    <source>
        <dbReference type="Proteomes" id="UP000179270"/>
    </source>
</evidence>